<feature type="compositionally biased region" description="Polar residues" evidence="3">
    <location>
        <begin position="33"/>
        <end position="46"/>
    </location>
</feature>
<comment type="caution">
    <text evidence="4">The sequence shown here is derived from an EMBL/GenBank/DDBJ whole genome shotgun (WGS) entry which is preliminary data.</text>
</comment>
<evidence type="ECO:0000256" key="3">
    <source>
        <dbReference type="SAM" id="MobiDB-lite"/>
    </source>
</evidence>
<evidence type="ECO:0000313" key="4">
    <source>
        <dbReference type="EMBL" id="KAF2157608.1"/>
    </source>
</evidence>
<sequence>MSGYDPAVSGRSRAPTDYSTYPDQAPLEDARSPISNILRNLGTNQKQTKDGQPQKRRGPKPDSKPALTRRQELNRQAQRTHRERKEQYTKALENEVMRIKELYTGMVQERDVALADNNRLREMLKAHGIQVDLATPSTSYNATMPSYASSNGGSMSTGYRHDSNATALSQSPLNGQSRSPPQMQTGHAAQIPGTGMDYDQLGIDFILTLERPCMDHMQYLVVRSHNVEGQPFHHPMERTDDSEHDHMSGHALMATCPPWSHVMGKPEDRYPHQMPEVPHPELMKLLEASHRLPTDGGEVTPVQAWMLIIQNERITSLSKRDIEMVQATLVSKVRCYGFGAVLEEFEVRDAVDAVLAGRISVPAVNGVGNAVHAHNHAHHHQHVVA</sequence>
<feature type="compositionally biased region" description="Polar residues" evidence="3">
    <location>
        <begin position="148"/>
        <end position="157"/>
    </location>
</feature>
<evidence type="ECO:0008006" key="6">
    <source>
        <dbReference type="Google" id="ProtNLM"/>
    </source>
</evidence>
<dbReference type="SUPFAM" id="SSF57959">
    <property type="entry name" value="Leucine zipper domain"/>
    <property type="match status" value="1"/>
</dbReference>
<dbReference type="PANTHER" id="PTHR40621:SF6">
    <property type="entry name" value="AP-1-LIKE TRANSCRIPTION FACTOR YAP1-RELATED"/>
    <property type="match status" value="1"/>
</dbReference>
<dbReference type="GO" id="GO:0000976">
    <property type="term" value="F:transcription cis-regulatory region binding"/>
    <property type="evidence" value="ECO:0007669"/>
    <property type="project" value="InterPro"/>
</dbReference>
<dbReference type="Gene3D" id="1.20.5.170">
    <property type="match status" value="1"/>
</dbReference>
<dbReference type="PANTHER" id="PTHR40621">
    <property type="entry name" value="TRANSCRIPTION FACTOR KAPC-RELATED"/>
    <property type="match status" value="1"/>
</dbReference>
<evidence type="ECO:0000256" key="1">
    <source>
        <dbReference type="ARBA" id="ARBA00004123"/>
    </source>
</evidence>
<feature type="compositionally biased region" description="Basic and acidic residues" evidence="3">
    <location>
        <begin position="47"/>
        <end position="73"/>
    </location>
</feature>
<dbReference type="EMBL" id="ML996081">
    <property type="protein sequence ID" value="KAF2157608.1"/>
    <property type="molecule type" value="Genomic_DNA"/>
</dbReference>
<gene>
    <name evidence="4" type="ORF">K461DRAFT_21427</name>
</gene>
<reference evidence="4" key="1">
    <citation type="journal article" date="2020" name="Stud. Mycol.">
        <title>101 Dothideomycetes genomes: a test case for predicting lifestyles and emergence of pathogens.</title>
        <authorList>
            <person name="Haridas S."/>
            <person name="Albert R."/>
            <person name="Binder M."/>
            <person name="Bloem J."/>
            <person name="Labutti K."/>
            <person name="Salamov A."/>
            <person name="Andreopoulos B."/>
            <person name="Baker S."/>
            <person name="Barry K."/>
            <person name="Bills G."/>
            <person name="Bluhm B."/>
            <person name="Cannon C."/>
            <person name="Castanera R."/>
            <person name="Culley D."/>
            <person name="Daum C."/>
            <person name="Ezra D."/>
            <person name="Gonzalez J."/>
            <person name="Henrissat B."/>
            <person name="Kuo A."/>
            <person name="Liang C."/>
            <person name="Lipzen A."/>
            <person name="Lutzoni F."/>
            <person name="Magnuson J."/>
            <person name="Mondo S."/>
            <person name="Nolan M."/>
            <person name="Ohm R."/>
            <person name="Pangilinan J."/>
            <person name="Park H.-J."/>
            <person name="Ramirez L."/>
            <person name="Alfaro M."/>
            <person name="Sun H."/>
            <person name="Tritt A."/>
            <person name="Yoshinaga Y."/>
            <person name="Zwiers L.-H."/>
            <person name="Turgeon B."/>
            <person name="Goodwin S."/>
            <person name="Spatafora J."/>
            <person name="Crous P."/>
            <person name="Grigoriev I."/>
        </authorList>
    </citation>
    <scope>NUCLEOTIDE SEQUENCE</scope>
    <source>
        <strain evidence="4">CBS 260.36</strain>
    </source>
</reference>
<dbReference type="CDD" id="cd14688">
    <property type="entry name" value="bZIP_YAP"/>
    <property type="match status" value="1"/>
</dbReference>
<protein>
    <recommendedName>
        <fullName evidence="6">BZIP domain-containing protein</fullName>
    </recommendedName>
</protein>
<feature type="compositionally biased region" description="Polar residues" evidence="3">
    <location>
        <begin position="164"/>
        <end position="187"/>
    </location>
</feature>
<comment type="subcellular location">
    <subcellularLocation>
        <location evidence="1">Nucleus</location>
    </subcellularLocation>
</comment>
<keyword evidence="5" id="KW-1185">Reference proteome</keyword>
<feature type="region of interest" description="Disordered" evidence="3">
    <location>
        <begin position="1"/>
        <end position="88"/>
    </location>
</feature>
<dbReference type="OrthoDB" id="2590011at2759"/>
<dbReference type="InterPro" id="IPR046347">
    <property type="entry name" value="bZIP_sf"/>
</dbReference>
<dbReference type="GO" id="GO:0090575">
    <property type="term" value="C:RNA polymerase II transcription regulator complex"/>
    <property type="evidence" value="ECO:0007669"/>
    <property type="project" value="TreeGrafter"/>
</dbReference>
<name>A0A9P4JEM6_9PEZI</name>
<proteinExistence type="predicted"/>
<dbReference type="GO" id="GO:0001228">
    <property type="term" value="F:DNA-binding transcription activator activity, RNA polymerase II-specific"/>
    <property type="evidence" value="ECO:0007669"/>
    <property type="project" value="TreeGrafter"/>
</dbReference>
<keyword evidence="2" id="KW-0539">Nucleus</keyword>
<accession>A0A9P4JEM6</accession>
<evidence type="ECO:0000313" key="5">
    <source>
        <dbReference type="Proteomes" id="UP000799439"/>
    </source>
</evidence>
<evidence type="ECO:0000256" key="2">
    <source>
        <dbReference type="ARBA" id="ARBA00023242"/>
    </source>
</evidence>
<feature type="region of interest" description="Disordered" evidence="3">
    <location>
        <begin position="148"/>
        <end position="188"/>
    </location>
</feature>
<dbReference type="Proteomes" id="UP000799439">
    <property type="component" value="Unassembled WGS sequence"/>
</dbReference>
<dbReference type="InterPro" id="IPR050936">
    <property type="entry name" value="AP-1-like"/>
</dbReference>
<organism evidence="4 5">
    <name type="scientific">Myriangium duriaei CBS 260.36</name>
    <dbReference type="NCBI Taxonomy" id="1168546"/>
    <lineage>
        <taxon>Eukaryota</taxon>
        <taxon>Fungi</taxon>
        <taxon>Dikarya</taxon>
        <taxon>Ascomycota</taxon>
        <taxon>Pezizomycotina</taxon>
        <taxon>Dothideomycetes</taxon>
        <taxon>Dothideomycetidae</taxon>
        <taxon>Myriangiales</taxon>
        <taxon>Myriangiaceae</taxon>
        <taxon>Myriangium</taxon>
    </lineage>
</organism>
<dbReference type="AlphaFoldDB" id="A0A9P4JEM6"/>